<feature type="region of interest" description="Disordered" evidence="1">
    <location>
        <begin position="174"/>
        <end position="201"/>
    </location>
</feature>
<feature type="compositionally biased region" description="Low complexity" evidence="1">
    <location>
        <begin position="307"/>
        <end position="321"/>
    </location>
</feature>
<dbReference type="PATRIC" id="fig|1434109.4.peg.3499"/>
<protein>
    <submittedName>
        <fullName evidence="3">Fibronectin type III domain protein</fullName>
    </submittedName>
</protein>
<sequence>MYSLFFTLFILLNNSIYRDLKGGEMSRISIIKVVLCFLILIINGCMPALSAKDLPIESDHPYSNNEKKTWIINRSGVDEMKLHFEYIRLAPSDDPNYYNWDRIILSDKYNNVLAIYEGIVGGPSMVPLATSNAKDIWTSWYPEDTIKVTLVTNGKGFDDGFKIDDVQTRLDETIENSENVDPNSSKTLEPPNPQPDSTVKDKVLTTTEVTPLANSSTLGQSIMFIAKVNIPSHENDEPFGTVTFMDGTSLIGTAELDSGQAILTTSSLSSGSHSITAEYSGDENFESSTSSPFILTVKEQTNIGMVKSSSEDQSSSEQSTSSEEKSNGEKNSTVKSILALIFENPLISTIVGGITVTIITKKISKK</sequence>
<dbReference type="AlphaFoldDB" id="A0A0E3LLV6"/>
<evidence type="ECO:0000313" key="4">
    <source>
        <dbReference type="Proteomes" id="UP000033038"/>
    </source>
</evidence>
<name>A0A0E3LLV6_METBA</name>
<dbReference type="Gene3D" id="2.60.40.10">
    <property type="entry name" value="Immunoglobulins"/>
    <property type="match status" value="1"/>
</dbReference>
<dbReference type="InterPro" id="IPR013783">
    <property type="entry name" value="Ig-like_fold"/>
</dbReference>
<accession>A0A0E3LLV6</accession>
<feature type="compositionally biased region" description="Polar residues" evidence="1">
    <location>
        <begin position="176"/>
        <end position="187"/>
    </location>
</feature>
<feature type="region of interest" description="Disordered" evidence="1">
    <location>
        <begin position="305"/>
        <end position="329"/>
    </location>
</feature>
<feature type="domain" description="Bacterial Ig-like" evidence="2">
    <location>
        <begin position="213"/>
        <end position="297"/>
    </location>
</feature>
<dbReference type="EMBL" id="CP009526">
    <property type="protein sequence ID" value="AKB51936.1"/>
    <property type="molecule type" value="Genomic_DNA"/>
</dbReference>
<dbReference type="InterPro" id="IPR032109">
    <property type="entry name" value="Big_3_5"/>
</dbReference>
<dbReference type="KEGG" id="mbw:MSBRW_2683"/>
<proteinExistence type="predicted"/>
<reference evidence="3 4" key="1">
    <citation type="submission" date="2014-07" db="EMBL/GenBank/DDBJ databases">
        <title>Methanogenic archaea and the global carbon cycle.</title>
        <authorList>
            <person name="Henriksen J.R."/>
            <person name="Luke J."/>
            <person name="Reinhart S."/>
            <person name="Benedict M.N."/>
            <person name="Youngblut N.D."/>
            <person name="Metcalf M.E."/>
            <person name="Whitaker R.J."/>
            <person name="Metcalf W.W."/>
        </authorList>
    </citation>
    <scope>NUCLEOTIDE SEQUENCE [LARGE SCALE GENOMIC DNA]</scope>
    <source>
        <strain evidence="3 4">Wiesmoor</strain>
    </source>
</reference>
<evidence type="ECO:0000259" key="2">
    <source>
        <dbReference type="Pfam" id="PF16640"/>
    </source>
</evidence>
<dbReference type="HOGENOM" id="CLU_798353_0_0_2"/>
<gene>
    <name evidence="3" type="ORF">MSBRW_2683</name>
</gene>
<dbReference type="Proteomes" id="UP000033038">
    <property type="component" value="Chromosome"/>
</dbReference>
<evidence type="ECO:0000313" key="3">
    <source>
        <dbReference type="EMBL" id="AKB51936.1"/>
    </source>
</evidence>
<evidence type="ECO:0000256" key="1">
    <source>
        <dbReference type="SAM" id="MobiDB-lite"/>
    </source>
</evidence>
<dbReference type="Pfam" id="PF16640">
    <property type="entry name" value="Big_3_5"/>
    <property type="match status" value="1"/>
</dbReference>
<organism evidence="3 4">
    <name type="scientific">Methanosarcina barkeri str. Wiesmoor</name>
    <dbReference type="NCBI Taxonomy" id="1434109"/>
    <lineage>
        <taxon>Archaea</taxon>
        <taxon>Methanobacteriati</taxon>
        <taxon>Methanobacteriota</taxon>
        <taxon>Stenosarchaea group</taxon>
        <taxon>Methanomicrobia</taxon>
        <taxon>Methanosarcinales</taxon>
        <taxon>Methanosarcinaceae</taxon>
        <taxon>Methanosarcina</taxon>
    </lineage>
</organism>